<keyword evidence="2" id="KW-1134">Transmembrane beta strand</keyword>
<dbReference type="RefSeq" id="WP_379911368.1">
    <property type="nucleotide sequence ID" value="NZ_JBHSWE010000001.1"/>
</dbReference>
<dbReference type="PROSITE" id="PS51257">
    <property type="entry name" value="PROKAR_LIPOPROTEIN"/>
    <property type="match status" value="1"/>
</dbReference>
<dbReference type="Gene3D" id="1.20.1600.10">
    <property type="entry name" value="Outer membrane efflux proteins (OEP)"/>
    <property type="match status" value="1"/>
</dbReference>
<comment type="caution">
    <text evidence="4">The sequence shown here is derived from an EMBL/GenBank/DDBJ whole genome shotgun (WGS) entry which is preliminary data.</text>
</comment>
<dbReference type="Pfam" id="PF02321">
    <property type="entry name" value="OEP"/>
    <property type="match status" value="2"/>
</dbReference>
<proteinExistence type="inferred from homology"/>
<dbReference type="NCBIfam" id="TIGR01845">
    <property type="entry name" value="outer_NodT"/>
    <property type="match status" value="1"/>
</dbReference>
<dbReference type="PANTHER" id="PTHR30203:SF33">
    <property type="entry name" value="BLR4455 PROTEIN"/>
    <property type="match status" value="1"/>
</dbReference>
<organism evidence="4 5">
    <name type="scientific">Marinobacterium aestuariivivens</name>
    <dbReference type="NCBI Taxonomy" id="1698799"/>
    <lineage>
        <taxon>Bacteria</taxon>
        <taxon>Pseudomonadati</taxon>
        <taxon>Pseudomonadota</taxon>
        <taxon>Gammaproteobacteria</taxon>
        <taxon>Oceanospirillales</taxon>
        <taxon>Oceanospirillaceae</taxon>
        <taxon>Marinobacterium</taxon>
    </lineage>
</organism>
<evidence type="ECO:0000256" key="3">
    <source>
        <dbReference type="SAM" id="Coils"/>
    </source>
</evidence>
<sequence length="471" mass="51719">MKLFIPGAALFLLAGFLLTGCGAYEKGHAEYQRPELPEKTDWVGPGPELETQPVQVSASETIQPDWWRGFDDRYLDRLIDSALTGNLDLKILAARIDAAEAAVGEERAGLLPTVGGNVSAQFQTSPQGTSRQFGAQASANWEVDIWGKARKGVQAQSAEYQATEADWRAGYLSMVAEVADTYFAIRRLDEQLARQRNALNQNRRILGIYHQQHQAGLVPDTRIRQQQAEIHALQDAEVDLKRLRRLAENRLATLLGRPAGDFRVPEQMLTDTVSLPVVPAGLPSELVSRRPDIIAGEFRVLQAHHLVGQAHLAKLPSFSLTGNGGFASAMLSGLLGNWSLGLAPALSIPIFDPGIEARLGSREAQAQIAEEQYRKTVLLAFEEVENALTNLAARKARLAEVQAQLAQLTQVRNQIDRQVQLGMASQLEVFESERSVLAAQQSLLQLHSQILSDTVTLYKVLGGGWPHIRVN</sequence>
<evidence type="ECO:0000256" key="1">
    <source>
        <dbReference type="ARBA" id="ARBA00007613"/>
    </source>
</evidence>
<keyword evidence="2" id="KW-0564">Palmitate</keyword>
<dbReference type="PANTHER" id="PTHR30203">
    <property type="entry name" value="OUTER MEMBRANE CATION EFFLUX PROTEIN"/>
    <property type="match status" value="1"/>
</dbReference>
<protein>
    <submittedName>
        <fullName evidence="4">Efflux transporter outer membrane subunit</fullName>
    </submittedName>
</protein>
<dbReference type="SUPFAM" id="SSF56954">
    <property type="entry name" value="Outer membrane efflux proteins (OEP)"/>
    <property type="match status" value="1"/>
</dbReference>
<accession>A0ABW2A6D8</accession>
<evidence type="ECO:0000313" key="5">
    <source>
        <dbReference type="Proteomes" id="UP001596422"/>
    </source>
</evidence>
<comment type="subcellular location">
    <subcellularLocation>
        <location evidence="2">Cell outer membrane</location>
        <topology evidence="2">Lipid-anchor</topology>
    </subcellularLocation>
</comment>
<evidence type="ECO:0000256" key="2">
    <source>
        <dbReference type="RuleBase" id="RU362097"/>
    </source>
</evidence>
<name>A0ABW2A6D8_9GAMM</name>
<feature type="coiled-coil region" evidence="3">
    <location>
        <begin position="381"/>
        <end position="418"/>
    </location>
</feature>
<dbReference type="EMBL" id="JBHSWE010000001">
    <property type="protein sequence ID" value="MFC6672963.1"/>
    <property type="molecule type" value="Genomic_DNA"/>
</dbReference>
<evidence type="ECO:0000313" key="4">
    <source>
        <dbReference type="EMBL" id="MFC6672963.1"/>
    </source>
</evidence>
<keyword evidence="3" id="KW-0175">Coiled coil</keyword>
<reference evidence="5" key="1">
    <citation type="journal article" date="2019" name="Int. J. Syst. Evol. Microbiol.">
        <title>The Global Catalogue of Microorganisms (GCM) 10K type strain sequencing project: providing services to taxonomists for standard genome sequencing and annotation.</title>
        <authorList>
            <consortium name="The Broad Institute Genomics Platform"/>
            <consortium name="The Broad Institute Genome Sequencing Center for Infectious Disease"/>
            <person name="Wu L."/>
            <person name="Ma J."/>
        </authorList>
    </citation>
    <scope>NUCLEOTIDE SEQUENCE [LARGE SCALE GENOMIC DNA]</scope>
    <source>
        <strain evidence="5">NBRC 111756</strain>
    </source>
</reference>
<comment type="similarity">
    <text evidence="1 2">Belongs to the outer membrane factor (OMF) (TC 1.B.17) family.</text>
</comment>
<dbReference type="Proteomes" id="UP001596422">
    <property type="component" value="Unassembled WGS sequence"/>
</dbReference>
<gene>
    <name evidence="4" type="ORF">ACFQDL_24885</name>
</gene>
<keyword evidence="2" id="KW-0449">Lipoprotein</keyword>
<dbReference type="Gene3D" id="2.20.200.10">
    <property type="entry name" value="Outer membrane efflux proteins (OEP)"/>
    <property type="match status" value="1"/>
</dbReference>
<keyword evidence="2" id="KW-0472">Membrane</keyword>
<dbReference type="InterPro" id="IPR003423">
    <property type="entry name" value="OMP_efflux"/>
</dbReference>
<feature type="coiled-coil region" evidence="3">
    <location>
        <begin position="185"/>
        <end position="253"/>
    </location>
</feature>
<keyword evidence="5" id="KW-1185">Reference proteome</keyword>
<dbReference type="InterPro" id="IPR010131">
    <property type="entry name" value="MdtP/NodT-like"/>
</dbReference>
<keyword evidence="2" id="KW-0812">Transmembrane</keyword>